<evidence type="ECO:0000313" key="1">
    <source>
        <dbReference type="EMBL" id="MBB2888357.1"/>
    </source>
</evidence>
<dbReference type="EMBL" id="JACHVR010000003">
    <property type="protein sequence ID" value="MBB2888357.1"/>
    <property type="molecule type" value="Genomic_DNA"/>
</dbReference>
<protein>
    <submittedName>
        <fullName evidence="1">ATPase</fullName>
    </submittedName>
</protein>
<sequence length="481" mass="54472">MEFHLEPSAAKILSIKDFPFFTLTRDTWDDYGKKTLFTLWVYKSTSLRTSLGKIKIISNDESHYDSNGYVLIPDPFTTLPEAYCSLGQDLEFYNRVANNLNNESAQLLDSLNDLATNPGLVDDFDHLDVYTSSLIRFSEAEKSLKRGLNTLQKTSFDEEFDFNFSCRIGSADTEHDANFKFIKNTELPNRVIAIVGGNGTGKTQYLSKLSLALSGEEAHGTFSPSRPLFNKIIAVSYSAFDKFKRPRTKKTFSYKYCGLKDDSGFMTPKKLESIYKQACDRIVKSSRVSHWSAVLSIIIDPPILNNIYEDLFVKELYSKVAHNSEGTLSSGQSILMYVITEIIANIRDDSLILFDEPEMHLHPNAISKLVIMLNHLLKNFNSYAILATHSPIILQEIPSTNVRVFERTGNTPNVRNLDIETFGENLTTITKSVFETVNTEQNYKKVLKLLSAKHSFENIQAMFSGRLSLNAEIYLKGCYTE</sequence>
<name>A0ACC5MI57_9PSED</name>
<organism evidence="1 2">
    <name type="scientific">Pseudomonas umsongensis</name>
    <dbReference type="NCBI Taxonomy" id="198618"/>
    <lineage>
        <taxon>Bacteria</taxon>
        <taxon>Pseudomonadati</taxon>
        <taxon>Pseudomonadota</taxon>
        <taxon>Gammaproteobacteria</taxon>
        <taxon>Pseudomonadales</taxon>
        <taxon>Pseudomonadaceae</taxon>
        <taxon>Pseudomonas</taxon>
    </lineage>
</organism>
<evidence type="ECO:0000313" key="2">
    <source>
        <dbReference type="Proteomes" id="UP000589818"/>
    </source>
</evidence>
<dbReference type="Proteomes" id="UP000589818">
    <property type="component" value="Unassembled WGS sequence"/>
</dbReference>
<keyword evidence="2" id="KW-1185">Reference proteome</keyword>
<proteinExistence type="predicted"/>
<comment type="caution">
    <text evidence="1">The sequence shown here is derived from an EMBL/GenBank/DDBJ whole genome shotgun (WGS) entry which is preliminary data.</text>
</comment>
<reference evidence="1" key="1">
    <citation type="submission" date="2020-08" db="EMBL/GenBank/DDBJ databases">
        <title>Plant associated metagenomes--Microbial community diversity and host control of community assembly across model and emerging plant ecological genomics systems.</title>
        <authorList>
            <person name="Dangl J."/>
        </authorList>
    </citation>
    <scope>NUCLEOTIDE SEQUENCE</scope>
    <source>
        <strain evidence="1">KD5</strain>
    </source>
</reference>
<gene>
    <name evidence="1" type="ORF">FHR69_004326</name>
</gene>
<accession>A0ACC5MI57</accession>